<protein>
    <submittedName>
        <fullName evidence="1">Uncharacterized protein</fullName>
    </submittedName>
</protein>
<dbReference type="STRING" id="218495.SUB0378"/>
<evidence type="ECO:0000313" key="2">
    <source>
        <dbReference type="Proteomes" id="UP000000449"/>
    </source>
</evidence>
<dbReference type="HOGENOM" id="CLU_3333796_0_0_9"/>
<reference evidence="2" key="1">
    <citation type="journal article" date="2009" name="BMC Genomics">
        <title>Evidence for niche adaptation in the genome of the bovine pathogen Streptococcus uberis.</title>
        <authorList>
            <person name="Ward P.N."/>
            <person name="Holden M.T.G."/>
            <person name="Leigh J.A."/>
            <person name="Lennard N."/>
            <person name="Bignell A."/>
            <person name="Barron A."/>
            <person name="Clark L."/>
            <person name="Quail M.A."/>
            <person name="Woodward J."/>
            <person name="Barrell B.G."/>
            <person name="Egan S.A."/>
            <person name="Field T.R."/>
            <person name="Maskell D."/>
            <person name="Kehoe M."/>
            <person name="Dowson C.G."/>
            <person name="Chanter N."/>
            <person name="Whatmore A.M."/>
            <person name="Bentley S.D."/>
            <person name="Parkhill J."/>
        </authorList>
    </citation>
    <scope>NUCLEOTIDE SEQUENCE [LARGE SCALE GENOMIC DNA]</scope>
    <source>
        <strain evidence="2">ATCC BAA-854 / 0140J</strain>
    </source>
</reference>
<gene>
    <name evidence="1" type="ordered locus">SUB0378</name>
</gene>
<sequence length="38" mass="4421">MDRHLCPELTDDKTVYGQKISVNLSYIKIKIEGNKEKI</sequence>
<accession>B9DTP7</accession>
<dbReference type="AlphaFoldDB" id="B9DTP7"/>
<organism evidence="1 2">
    <name type="scientific">Streptococcus uberis (strain ATCC BAA-854 / 0140J)</name>
    <dbReference type="NCBI Taxonomy" id="218495"/>
    <lineage>
        <taxon>Bacteria</taxon>
        <taxon>Bacillati</taxon>
        <taxon>Bacillota</taxon>
        <taxon>Bacilli</taxon>
        <taxon>Lactobacillales</taxon>
        <taxon>Streptococcaceae</taxon>
        <taxon>Streptococcus</taxon>
    </lineage>
</organism>
<dbReference type="Proteomes" id="UP000000449">
    <property type="component" value="Chromosome"/>
</dbReference>
<dbReference type="KEGG" id="sub:SUB0378"/>
<dbReference type="EMBL" id="AM946015">
    <property type="protein sequence ID" value="CAR40994.1"/>
    <property type="molecule type" value="Genomic_DNA"/>
</dbReference>
<name>B9DTP7_STRU0</name>
<evidence type="ECO:0000313" key="1">
    <source>
        <dbReference type="EMBL" id="CAR40994.1"/>
    </source>
</evidence>
<keyword evidence="2" id="KW-1185">Reference proteome</keyword>
<proteinExistence type="predicted"/>